<organism evidence="2 3">
    <name type="scientific">Blautia obeum</name>
    <dbReference type="NCBI Taxonomy" id="40520"/>
    <lineage>
        <taxon>Bacteria</taxon>
        <taxon>Bacillati</taxon>
        <taxon>Bacillota</taxon>
        <taxon>Clostridia</taxon>
        <taxon>Lachnospirales</taxon>
        <taxon>Lachnospiraceae</taxon>
        <taxon>Blautia</taxon>
    </lineage>
</organism>
<feature type="domain" description="HTH cro/C1-type" evidence="1">
    <location>
        <begin position="8"/>
        <end position="68"/>
    </location>
</feature>
<evidence type="ECO:0000313" key="2">
    <source>
        <dbReference type="EMBL" id="RHE36020.1"/>
    </source>
</evidence>
<proteinExistence type="predicted"/>
<dbReference type="GO" id="GO:0003677">
    <property type="term" value="F:DNA binding"/>
    <property type="evidence" value="ECO:0007669"/>
    <property type="project" value="InterPro"/>
</dbReference>
<evidence type="ECO:0000259" key="1">
    <source>
        <dbReference type="Pfam" id="PF13443"/>
    </source>
</evidence>
<dbReference type="InterPro" id="IPR010982">
    <property type="entry name" value="Lambda_DNA-bd_dom_sf"/>
</dbReference>
<dbReference type="EMBL" id="QSKF01000028">
    <property type="protein sequence ID" value="RHE36020.1"/>
    <property type="molecule type" value="Genomic_DNA"/>
</dbReference>
<protein>
    <submittedName>
        <fullName evidence="2">XRE family transcriptional regulator</fullName>
    </submittedName>
</protein>
<dbReference type="AlphaFoldDB" id="A0A414IZM3"/>
<dbReference type="SUPFAM" id="SSF47413">
    <property type="entry name" value="lambda repressor-like DNA-binding domains"/>
    <property type="match status" value="1"/>
</dbReference>
<sequence>MPISYKKLFSLLEENGWTTYRIRKEKLIGQGTLTALKNGTGGLDSKTIARICKELNCQPGDLMEYIPDED</sequence>
<accession>A0A414IZM3</accession>
<dbReference type="RefSeq" id="WP_118050757.1">
    <property type="nucleotide sequence ID" value="NZ_CABJFK010000028.1"/>
</dbReference>
<comment type="caution">
    <text evidence="2">The sequence shown here is derived from an EMBL/GenBank/DDBJ whole genome shotgun (WGS) entry which is preliminary data.</text>
</comment>
<dbReference type="Pfam" id="PF13443">
    <property type="entry name" value="HTH_26"/>
    <property type="match status" value="1"/>
</dbReference>
<name>A0A414IZM3_9FIRM</name>
<reference evidence="2 3" key="1">
    <citation type="submission" date="2018-08" db="EMBL/GenBank/DDBJ databases">
        <title>A genome reference for cultivated species of the human gut microbiota.</title>
        <authorList>
            <person name="Zou Y."/>
            <person name="Xue W."/>
            <person name="Luo G."/>
        </authorList>
    </citation>
    <scope>NUCLEOTIDE SEQUENCE [LARGE SCALE GENOMIC DNA]</scope>
    <source>
        <strain evidence="2 3">AM28-23</strain>
    </source>
</reference>
<dbReference type="Gene3D" id="1.10.260.40">
    <property type="entry name" value="lambda repressor-like DNA-binding domains"/>
    <property type="match status" value="1"/>
</dbReference>
<dbReference type="Proteomes" id="UP000283745">
    <property type="component" value="Unassembled WGS sequence"/>
</dbReference>
<gene>
    <name evidence="2" type="ORF">DW740_17420</name>
</gene>
<evidence type="ECO:0000313" key="3">
    <source>
        <dbReference type="Proteomes" id="UP000283745"/>
    </source>
</evidence>
<dbReference type="InterPro" id="IPR001387">
    <property type="entry name" value="Cro/C1-type_HTH"/>
</dbReference>